<dbReference type="GO" id="GO:0006749">
    <property type="term" value="P:glutathione metabolic process"/>
    <property type="evidence" value="ECO:0007669"/>
    <property type="project" value="TreeGrafter"/>
</dbReference>
<dbReference type="RefSeq" id="WP_160601364.1">
    <property type="nucleotide sequence ID" value="NZ_WTYU01000001.1"/>
</dbReference>
<comment type="similarity">
    <text evidence="1">Belongs to the GST superfamily. Zeta family.</text>
</comment>
<dbReference type="Gene3D" id="1.20.1050.10">
    <property type="match status" value="1"/>
</dbReference>
<dbReference type="GO" id="GO:0006559">
    <property type="term" value="P:L-phenylalanine catabolic process"/>
    <property type="evidence" value="ECO:0007669"/>
    <property type="project" value="TreeGrafter"/>
</dbReference>
<dbReference type="PANTHER" id="PTHR42673">
    <property type="entry name" value="MALEYLACETOACETATE ISOMERASE"/>
    <property type="match status" value="1"/>
</dbReference>
<evidence type="ECO:0000313" key="5">
    <source>
        <dbReference type="Proteomes" id="UP000473531"/>
    </source>
</evidence>
<dbReference type="GO" id="GO:0005737">
    <property type="term" value="C:cytoplasm"/>
    <property type="evidence" value="ECO:0007669"/>
    <property type="project" value="InterPro"/>
</dbReference>
<dbReference type="Gene3D" id="3.40.30.10">
    <property type="entry name" value="Glutaredoxin"/>
    <property type="match status" value="1"/>
</dbReference>
<comment type="caution">
    <text evidence="4">The sequence shown here is derived from an EMBL/GenBank/DDBJ whole genome shotgun (WGS) entry which is preliminary data.</text>
</comment>
<dbReference type="EC" id="5.2.1.2" evidence="4"/>
<protein>
    <submittedName>
        <fullName evidence="4">Maleylacetoacetate isomerase</fullName>
        <ecNumber evidence="4">5.2.1.2</ecNumber>
    </submittedName>
</protein>
<dbReference type="SFLD" id="SFLDS00019">
    <property type="entry name" value="Glutathione_Transferase_(cytos"/>
    <property type="match status" value="1"/>
</dbReference>
<evidence type="ECO:0000313" key="4">
    <source>
        <dbReference type="EMBL" id="MXP14665.1"/>
    </source>
</evidence>
<dbReference type="GO" id="GO:0016034">
    <property type="term" value="F:maleylacetoacetate isomerase activity"/>
    <property type="evidence" value="ECO:0007669"/>
    <property type="project" value="UniProtKB-EC"/>
</dbReference>
<dbReference type="SFLD" id="SFLDG00358">
    <property type="entry name" value="Main_(cytGST)"/>
    <property type="match status" value="1"/>
</dbReference>
<dbReference type="PROSITE" id="PS50404">
    <property type="entry name" value="GST_NTER"/>
    <property type="match status" value="1"/>
</dbReference>
<dbReference type="SUPFAM" id="SSF47616">
    <property type="entry name" value="GST C-terminal domain-like"/>
    <property type="match status" value="1"/>
</dbReference>
<dbReference type="SUPFAM" id="SSF52833">
    <property type="entry name" value="Thioredoxin-like"/>
    <property type="match status" value="1"/>
</dbReference>
<dbReference type="PROSITE" id="PS50405">
    <property type="entry name" value="GST_CTER"/>
    <property type="match status" value="1"/>
</dbReference>
<accession>A0A6L7GGM2</accession>
<dbReference type="GO" id="GO:0004364">
    <property type="term" value="F:glutathione transferase activity"/>
    <property type="evidence" value="ECO:0007669"/>
    <property type="project" value="TreeGrafter"/>
</dbReference>
<dbReference type="AlphaFoldDB" id="A0A6L7GGM2"/>
<dbReference type="InterPro" id="IPR036249">
    <property type="entry name" value="Thioredoxin-like_sf"/>
</dbReference>
<dbReference type="InterPro" id="IPR040079">
    <property type="entry name" value="Glutathione_S-Trfase"/>
</dbReference>
<dbReference type="InterPro" id="IPR004045">
    <property type="entry name" value="Glutathione_S-Trfase_N"/>
</dbReference>
<dbReference type="Pfam" id="PF13417">
    <property type="entry name" value="GST_N_3"/>
    <property type="match status" value="1"/>
</dbReference>
<name>A0A6L7GGM2_9SPHN</name>
<reference evidence="4 5" key="1">
    <citation type="submission" date="2019-12" db="EMBL/GenBank/DDBJ databases">
        <title>Genomic-based taxomic classification of the family Erythrobacteraceae.</title>
        <authorList>
            <person name="Xu L."/>
        </authorList>
    </citation>
    <scope>NUCLEOTIDE SEQUENCE [LARGE SCALE GENOMIC DNA]</scope>
    <source>
        <strain evidence="4 5">KCTC 52259</strain>
    </source>
</reference>
<evidence type="ECO:0000259" key="2">
    <source>
        <dbReference type="PROSITE" id="PS50404"/>
    </source>
</evidence>
<keyword evidence="5" id="KW-1185">Reference proteome</keyword>
<dbReference type="PANTHER" id="PTHR42673:SF4">
    <property type="entry name" value="MALEYLACETOACETATE ISOMERASE"/>
    <property type="match status" value="1"/>
</dbReference>
<dbReference type="InterPro" id="IPR005955">
    <property type="entry name" value="GST_Zeta"/>
</dbReference>
<dbReference type="EMBL" id="WTYU01000001">
    <property type="protein sequence ID" value="MXP14665.1"/>
    <property type="molecule type" value="Genomic_DNA"/>
</dbReference>
<evidence type="ECO:0000256" key="1">
    <source>
        <dbReference type="ARBA" id="ARBA00010007"/>
    </source>
</evidence>
<evidence type="ECO:0000259" key="3">
    <source>
        <dbReference type="PROSITE" id="PS50405"/>
    </source>
</evidence>
<feature type="domain" description="GST N-terminal" evidence="2">
    <location>
        <begin position="1"/>
        <end position="80"/>
    </location>
</feature>
<sequence>MRLYSYYRSSTSYRMRIALNLKGLDYEIVPVNLLKSEQTAPEFSAQNPYATVPMLDAFGRNRAQSMAMLEWLDEACGGPALLPADIEQRFTVRELAYAIATELHAPLNMPVLQYLKTQLGHDQEAVDIWYRHWLKKTLVPVEYRLSQLDTGDFLMAEPGLFEAVLIPQLYNARRFNFDLGDMPCMTRIESACQTLDAFQRAHPDHQPDNPEKETAL</sequence>
<organism evidence="4 5">
    <name type="scientific">Allopontixanthobacter confluentis</name>
    <dbReference type="NCBI Taxonomy" id="1849021"/>
    <lineage>
        <taxon>Bacteria</taxon>
        <taxon>Pseudomonadati</taxon>
        <taxon>Pseudomonadota</taxon>
        <taxon>Alphaproteobacteria</taxon>
        <taxon>Sphingomonadales</taxon>
        <taxon>Erythrobacteraceae</taxon>
        <taxon>Allopontixanthobacter</taxon>
    </lineage>
</organism>
<gene>
    <name evidence="4" type="primary">maiA</name>
    <name evidence="4" type="ORF">GRI44_07865</name>
</gene>
<dbReference type="InterPro" id="IPR010987">
    <property type="entry name" value="Glutathione-S-Trfase_C-like"/>
</dbReference>
<dbReference type="NCBIfam" id="TIGR01262">
    <property type="entry name" value="maiA"/>
    <property type="match status" value="1"/>
</dbReference>
<proteinExistence type="inferred from homology"/>
<keyword evidence="4" id="KW-0413">Isomerase</keyword>
<feature type="domain" description="GST C-terminal" evidence="3">
    <location>
        <begin position="85"/>
        <end position="216"/>
    </location>
</feature>
<dbReference type="Proteomes" id="UP000473531">
    <property type="component" value="Unassembled WGS sequence"/>
</dbReference>
<dbReference type="OrthoDB" id="509852at2"/>
<dbReference type="InterPro" id="IPR036282">
    <property type="entry name" value="Glutathione-S-Trfase_C_sf"/>
</dbReference>